<feature type="compositionally biased region" description="Basic and acidic residues" evidence="1">
    <location>
        <begin position="435"/>
        <end position="448"/>
    </location>
</feature>
<sequence length="467" mass="51166">MKWPAVAAAIAAAHALAGWVIDHNTGIVCDYVRGTPENPGNIRLRPTYLTSTSVAYIAVAEAKFRDVGLPSPRQYHYRYSEEQSRVKLPWSEVQVFGDHRGVLSETNPEVVISVEESGKWCVYTGYSPTAIAVEFINDYGALSYSHYWLYQVTFGSTILLVVIYGILKLTTASTTAIGQITTSTISLLMLLSLIQIGWWFVANNWLGAGAGVPENQRIWVWLGQLTAQALGSLANAIGLCGLWQVARGVGTRYYANGDAAIVHQKRLTTSTWYMKAFVLVSVVSSTALAVVHPRNHPIHGDQGQDLPYTMMARGTALLLHRVVWLTAIIVVITSYIQSFKAISPHSPLKLPMHQSRALVVPLVISAAIAATNDPWHQPSTTYFAKSAYIWSFVVPAFLKITIILGVIAVWIIPKRGLRQPLTVTTSLPASPKIVDPPKPDGSRSAKEAARQAALARFERARLTPTTP</sequence>
<dbReference type="GeneID" id="54781662"/>
<dbReference type="VEuPathDB" id="FungiDB:DIURU_003011"/>
<dbReference type="AlphaFoldDB" id="A0A642UMU3"/>
<gene>
    <name evidence="4" type="ORF">DIURU_003011</name>
</gene>
<name>A0A642UMU3_DIURU</name>
<feature type="transmembrane region" description="Helical" evidence="2">
    <location>
        <begin position="387"/>
        <end position="412"/>
    </location>
</feature>
<organism evidence="4 5">
    <name type="scientific">Diutina rugosa</name>
    <name type="common">Yeast</name>
    <name type="synonym">Candida rugosa</name>
    <dbReference type="NCBI Taxonomy" id="5481"/>
    <lineage>
        <taxon>Eukaryota</taxon>
        <taxon>Fungi</taxon>
        <taxon>Dikarya</taxon>
        <taxon>Ascomycota</taxon>
        <taxon>Saccharomycotina</taxon>
        <taxon>Pichiomycetes</taxon>
        <taxon>Debaryomycetaceae</taxon>
        <taxon>Diutina</taxon>
    </lineage>
</organism>
<protein>
    <submittedName>
        <fullName evidence="4">Uncharacterized protein</fullName>
    </submittedName>
</protein>
<feature type="region of interest" description="Disordered" evidence="1">
    <location>
        <begin position="428"/>
        <end position="448"/>
    </location>
</feature>
<evidence type="ECO:0000256" key="3">
    <source>
        <dbReference type="SAM" id="SignalP"/>
    </source>
</evidence>
<feature type="signal peptide" evidence="3">
    <location>
        <begin position="1"/>
        <end position="17"/>
    </location>
</feature>
<evidence type="ECO:0000256" key="1">
    <source>
        <dbReference type="SAM" id="MobiDB-lite"/>
    </source>
</evidence>
<feature type="transmembrane region" description="Helical" evidence="2">
    <location>
        <begin position="179"/>
        <end position="201"/>
    </location>
</feature>
<keyword evidence="5" id="KW-1185">Reference proteome</keyword>
<feature type="transmembrane region" description="Helical" evidence="2">
    <location>
        <begin position="311"/>
        <end position="336"/>
    </location>
</feature>
<keyword evidence="2" id="KW-1133">Transmembrane helix</keyword>
<dbReference type="RefSeq" id="XP_034012147.1">
    <property type="nucleotide sequence ID" value="XM_034155727.1"/>
</dbReference>
<feature type="transmembrane region" description="Helical" evidence="2">
    <location>
        <begin position="221"/>
        <end position="243"/>
    </location>
</feature>
<proteinExistence type="predicted"/>
<keyword evidence="2" id="KW-0472">Membrane</keyword>
<keyword evidence="3" id="KW-0732">Signal</keyword>
<dbReference type="EMBL" id="SWFT01000096">
    <property type="protein sequence ID" value="KAA8901960.1"/>
    <property type="molecule type" value="Genomic_DNA"/>
</dbReference>
<accession>A0A642UMU3</accession>
<feature type="transmembrane region" description="Helical" evidence="2">
    <location>
        <begin position="147"/>
        <end position="167"/>
    </location>
</feature>
<dbReference type="Proteomes" id="UP000449547">
    <property type="component" value="Unassembled WGS sequence"/>
</dbReference>
<evidence type="ECO:0000313" key="4">
    <source>
        <dbReference type="EMBL" id="KAA8901960.1"/>
    </source>
</evidence>
<comment type="caution">
    <text evidence="4">The sequence shown here is derived from an EMBL/GenBank/DDBJ whole genome shotgun (WGS) entry which is preliminary data.</text>
</comment>
<evidence type="ECO:0000256" key="2">
    <source>
        <dbReference type="SAM" id="Phobius"/>
    </source>
</evidence>
<reference evidence="4 5" key="1">
    <citation type="submission" date="2019-07" db="EMBL/GenBank/DDBJ databases">
        <title>Genome assembly of two rare yeast pathogens: Diutina rugosa and Trichomonascus ciferrii.</title>
        <authorList>
            <person name="Mixao V."/>
            <person name="Saus E."/>
            <person name="Hansen A."/>
            <person name="Lass-Flor C."/>
            <person name="Gabaldon T."/>
        </authorList>
    </citation>
    <scope>NUCLEOTIDE SEQUENCE [LARGE SCALE GENOMIC DNA]</scope>
    <source>
        <strain evidence="4 5">CBS 613</strain>
    </source>
</reference>
<feature type="chain" id="PRO_5024962829" evidence="3">
    <location>
        <begin position="18"/>
        <end position="467"/>
    </location>
</feature>
<evidence type="ECO:0000313" key="5">
    <source>
        <dbReference type="Proteomes" id="UP000449547"/>
    </source>
</evidence>
<keyword evidence="2" id="KW-0812">Transmembrane</keyword>